<organism evidence="3">
    <name type="scientific">freshwater metagenome</name>
    <dbReference type="NCBI Taxonomy" id="449393"/>
    <lineage>
        <taxon>unclassified sequences</taxon>
        <taxon>metagenomes</taxon>
        <taxon>ecological metagenomes</taxon>
    </lineage>
</organism>
<gene>
    <name evidence="3" type="ORF">UFOPK1722_01924</name>
</gene>
<dbReference type="GO" id="GO:0016787">
    <property type="term" value="F:hydrolase activity"/>
    <property type="evidence" value="ECO:0007669"/>
    <property type="project" value="UniProtKB-KW"/>
</dbReference>
<sequence length="169" mass="18440">MPGDWPDVRREVEGVVRTDSFVAQLTSGLNGDETVVAGHVCATAWILSPDATHTLLVKHPALGWSTPGGHVERHESTRDAGLRELEEETGLTRFDVRAVSDGPAFVHVTDRDGDRPHRHWNVAWFYVADMDAPLSPIEGARWWPVDVLPDGPADLAARIPELVALLAGS</sequence>
<reference evidence="3" key="1">
    <citation type="submission" date="2020-05" db="EMBL/GenBank/DDBJ databases">
        <authorList>
            <person name="Chiriac C."/>
            <person name="Salcher M."/>
            <person name="Ghai R."/>
            <person name="Kavagutti S V."/>
        </authorList>
    </citation>
    <scope>NUCLEOTIDE SEQUENCE</scope>
</reference>
<keyword evidence="1" id="KW-0378">Hydrolase</keyword>
<accession>A0A6J6G4X8</accession>
<protein>
    <submittedName>
        <fullName evidence="3">Unannotated protein</fullName>
    </submittedName>
</protein>
<feature type="domain" description="Nudix hydrolase" evidence="2">
    <location>
        <begin position="37"/>
        <end position="165"/>
    </location>
</feature>
<dbReference type="PRINTS" id="PR00502">
    <property type="entry name" value="NUDIXFAMILY"/>
</dbReference>
<dbReference type="InterPro" id="IPR020476">
    <property type="entry name" value="Nudix_hydrolase"/>
</dbReference>
<proteinExistence type="predicted"/>
<evidence type="ECO:0000259" key="2">
    <source>
        <dbReference type="PROSITE" id="PS51462"/>
    </source>
</evidence>
<dbReference type="EMBL" id="CAEZTS010000242">
    <property type="protein sequence ID" value="CAB4596346.1"/>
    <property type="molecule type" value="Genomic_DNA"/>
</dbReference>
<dbReference type="AlphaFoldDB" id="A0A6J6G4X8"/>
<dbReference type="Pfam" id="PF00293">
    <property type="entry name" value="NUDIX"/>
    <property type="match status" value="1"/>
</dbReference>
<dbReference type="InterPro" id="IPR015797">
    <property type="entry name" value="NUDIX_hydrolase-like_dom_sf"/>
</dbReference>
<evidence type="ECO:0000256" key="1">
    <source>
        <dbReference type="ARBA" id="ARBA00022801"/>
    </source>
</evidence>
<dbReference type="Gene3D" id="3.90.79.10">
    <property type="entry name" value="Nucleoside Triphosphate Pyrophosphohydrolase"/>
    <property type="match status" value="1"/>
</dbReference>
<dbReference type="PROSITE" id="PS51462">
    <property type="entry name" value="NUDIX"/>
    <property type="match status" value="1"/>
</dbReference>
<dbReference type="SUPFAM" id="SSF55811">
    <property type="entry name" value="Nudix"/>
    <property type="match status" value="1"/>
</dbReference>
<dbReference type="InterPro" id="IPR000086">
    <property type="entry name" value="NUDIX_hydrolase_dom"/>
</dbReference>
<name>A0A6J6G4X8_9ZZZZ</name>
<evidence type="ECO:0000313" key="3">
    <source>
        <dbReference type="EMBL" id="CAB4596346.1"/>
    </source>
</evidence>
<dbReference type="PANTHER" id="PTHR43736">
    <property type="entry name" value="ADP-RIBOSE PYROPHOSPHATASE"/>
    <property type="match status" value="1"/>
</dbReference>
<dbReference type="PANTHER" id="PTHR43736:SF1">
    <property type="entry name" value="DIHYDRONEOPTERIN TRIPHOSPHATE DIPHOSPHATASE"/>
    <property type="match status" value="1"/>
</dbReference>